<comment type="caution">
    <text evidence="1">The sequence shown here is derived from an EMBL/GenBank/DDBJ whole genome shotgun (WGS) entry which is preliminary data.</text>
</comment>
<accession>A0A105V173</accession>
<organism evidence="1 2">
    <name type="scientific">Burkholderia territorii</name>
    <dbReference type="NCBI Taxonomy" id="1503055"/>
    <lineage>
        <taxon>Bacteria</taxon>
        <taxon>Pseudomonadati</taxon>
        <taxon>Pseudomonadota</taxon>
        <taxon>Betaproteobacteria</taxon>
        <taxon>Burkholderiales</taxon>
        <taxon>Burkholderiaceae</taxon>
        <taxon>Burkholderia</taxon>
        <taxon>Burkholderia cepacia complex</taxon>
    </lineage>
</organism>
<proteinExistence type="predicted"/>
<evidence type="ECO:0000313" key="2">
    <source>
        <dbReference type="Proteomes" id="UP000062317"/>
    </source>
</evidence>
<evidence type="ECO:0000313" key="1">
    <source>
        <dbReference type="EMBL" id="KVV39387.1"/>
    </source>
</evidence>
<name>A0A105V173_9BURK</name>
<dbReference type="EMBL" id="LPEQ01000126">
    <property type="protein sequence ID" value="KVV39387.1"/>
    <property type="molecule type" value="Genomic_DNA"/>
</dbReference>
<dbReference type="Proteomes" id="UP000062317">
    <property type="component" value="Unassembled WGS sequence"/>
</dbReference>
<dbReference type="AlphaFoldDB" id="A0A105V173"/>
<keyword evidence="2" id="KW-1185">Reference proteome</keyword>
<protein>
    <submittedName>
        <fullName evidence="1">Uncharacterized protein</fullName>
    </submittedName>
</protein>
<reference evidence="1 2" key="1">
    <citation type="submission" date="2015-11" db="EMBL/GenBank/DDBJ databases">
        <title>Expanding the genomic diversity of Burkholderia species for the development of highly accurate diagnostics.</title>
        <authorList>
            <person name="Sahl J."/>
            <person name="Keim P."/>
            <person name="Wagner D."/>
        </authorList>
    </citation>
    <scope>NUCLEOTIDE SEQUENCE [LARGE SCALE GENOMIC DNA]</scope>
    <source>
        <strain evidence="1 2">MSMB1301WGS</strain>
    </source>
</reference>
<sequence>MSAAPSRTAPAEIVSIWRVVTPTIAYTIEARSDRTWLPYSIDSHRRHHSWTMCPLTPQPATEDVETAILTWADTLGEAYKLYCIWCAD</sequence>
<gene>
    <name evidence="1" type="ORF">WT27_14440</name>
</gene>